<reference evidence="3 4" key="1">
    <citation type="submission" date="2020-02" db="EMBL/GenBank/DDBJ databases">
        <title>Genome sequencing for Kineobactrum sp. M2.</title>
        <authorList>
            <person name="Park S.-J."/>
        </authorList>
    </citation>
    <scope>NUCLEOTIDE SEQUENCE [LARGE SCALE GENOMIC DNA]</scope>
    <source>
        <strain evidence="3 4">M2</strain>
    </source>
</reference>
<dbReference type="SUPFAM" id="SSF54637">
    <property type="entry name" value="Thioesterase/thiol ester dehydrase-isomerase"/>
    <property type="match status" value="1"/>
</dbReference>
<protein>
    <submittedName>
        <fullName evidence="3">3-hydroxybutyryl-CoA dehydratase</fullName>
    </submittedName>
</protein>
<dbReference type="KEGG" id="kim:G3T16_00815"/>
<dbReference type="InterPro" id="IPR050965">
    <property type="entry name" value="UPF0336/Enoyl-CoA_hydratase"/>
</dbReference>
<dbReference type="PANTHER" id="PTHR43437:SF3">
    <property type="entry name" value="HYDROXYACYL-THIOESTER DEHYDRATASE TYPE 2, MITOCHONDRIAL"/>
    <property type="match status" value="1"/>
</dbReference>
<keyword evidence="1" id="KW-0456">Lyase</keyword>
<evidence type="ECO:0000259" key="2">
    <source>
        <dbReference type="Pfam" id="PF01575"/>
    </source>
</evidence>
<keyword evidence="4" id="KW-1185">Reference proteome</keyword>
<dbReference type="InterPro" id="IPR002539">
    <property type="entry name" value="MaoC-like_dom"/>
</dbReference>
<dbReference type="PANTHER" id="PTHR43437">
    <property type="entry name" value="HYDROXYACYL-THIOESTER DEHYDRATASE TYPE 2, MITOCHONDRIAL-RELATED"/>
    <property type="match status" value="1"/>
</dbReference>
<evidence type="ECO:0000313" key="4">
    <source>
        <dbReference type="Proteomes" id="UP000477680"/>
    </source>
</evidence>
<accession>A0A6C0TX10</accession>
<dbReference type="RefSeq" id="WP_163493418.1">
    <property type="nucleotide sequence ID" value="NZ_CP048711.1"/>
</dbReference>
<dbReference type="Pfam" id="PF01575">
    <property type="entry name" value="MaoC_dehydratas"/>
    <property type="match status" value="1"/>
</dbReference>
<dbReference type="Gene3D" id="3.10.129.10">
    <property type="entry name" value="Hotdog Thioesterase"/>
    <property type="match status" value="1"/>
</dbReference>
<name>A0A6C0TX10_9GAMM</name>
<dbReference type="InterPro" id="IPR029069">
    <property type="entry name" value="HotDog_dom_sf"/>
</dbReference>
<proteinExistence type="predicted"/>
<sequence length="155" mass="16509">MATVHNHTFDEISLGQTATVTHDVTQRDIRLFAAASGDLNPLHLDPDYAAGTVFGECIAHGMFTGALISAALAMQLPGPGTVYLGQSLKFRLPVKVGDRLTIILEVTAKEARRRQVTLDCRVSNQAGKLVASGTAEVMAPAIRETVTLPELGLDN</sequence>
<dbReference type="GO" id="GO:0006633">
    <property type="term" value="P:fatty acid biosynthetic process"/>
    <property type="evidence" value="ECO:0007669"/>
    <property type="project" value="TreeGrafter"/>
</dbReference>
<feature type="domain" description="MaoC-like" evidence="2">
    <location>
        <begin position="20"/>
        <end position="118"/>
    </location>
</feature>
<evidence type="ECO:0000313" key="3">
    <source>
        <dbReference type="EMBL" id="QIB64168.1"/>
    </source>
</evidence>
<dbReference type="CDD" id="cd03449">
    <property type="entry name" value="R_hydratase"/>
    <property type="match status" value="1"/>
</dbReference>
<dbReference type="GO" id="GO:0019171">
    <property type="term" value="F:(3R)-hydroxyacyl-[acyl-carrier-protein] dehydratase activity"/>
    <property type="evidence" value="ECO:0007669"/>
    <property type="project" value="TreeGrafter"/>
</dbReference>
<organism evidence="3 4">
    <name type="scientific">Kineobactrum salinum</name>
    <dbReference type="NCBI Taxonomy" id="2708301"/>
    <lineage>
        <taxon>Bacteria</taxon>
        <taxon>Pseudomonadati</taxon>
        <taxon>Pseudomonadota</taxon>
        <taxon>Gammaproteobacteria</taxon>
        <taxon>Cellvibrionales</taxon>
        <taxon>Halieaceae</taxon>
        <taxon>Kineobactrum</taxon>
    </lineage>
</organism>
<dbReference type="FunFam" id="3.10.129.10:FF:000042">
    <property type="entry name" value="MaoC domain protein dehydratase"/>
    <property type="match status" value="1"/>
</dbReference>
<dbReference type="EMBL" id="CP048711">
    <property type="protein sequence ID" value="QIB64168.1"/>
    <property type="molecule type" value="Genomic_DNA"/>
</dbReference>
<dbReference type="AlphaFoldDB" id="A0A6C0TX10"/>
<gene>
    <name evidence="3" type="ORF">G3T16_00815</name>
</gene>
<dbReference type="Proteomes" id="UP000477680">
    <property type="component" value="Chromosome"/>
</dbReference>
<evidence type="ECO:0000256" key="1">
    <source>
        <dbReference type="ARBA" id="ARBA00023239"/>
    </source>
</evidence>